<gene>
    <name evidence="1" type="ORF">J4Q44_G00243100</name>
</gene>
<name>A0AAN8LFE1_9TELE</name>
<accession>A0AAN8LFE1</accession>
<keyword evidence="2" id="KW-1185">Reference proteome</keyword>
<dbReference type="EMBL" id="JAGTTL010000022">
    <property type="protein sequence ID" value="KAK6305530.1"/>
    <property type="molecule type" value="Genomic_DNA"/>
</dbReference>
<evidence type="ECO:0000313" key="1">
    <source>
        <dbReference type="EMBL" id="KAK6305530.1"/>
    </source>
</evidence>
<comment type="caution">
    <text evidence="1">The sequence shown here is derived from an EMBL/GenBank/DDBJ whole genome shotgun (WGS) entry which is preliminary data.</text>
</comment>
<evidence type="ECO:0000313" key="2">
    <source>
        <dbReference type="Proteomes" id="UP001356427"/>
    </source>
</evidence>
<reference evidence="1 2" key="1">
    <citation type="submission" date="2021-04" db="EMBL/GenBank/DDBJ databases">
        <authorList>
            <person name="De Guttry C."/>
            <person name="Zahm M."/>
            <person name="Klopp C."/>
            <person name="Cabau C."/>
            <person name="Louis A."/>
            <person name="Berthelot C."/>
            <person name="Parey E."/>
            <person name="Roest Crollius H."/>
            <person name="Montfort J."/>
            <person name="Robinson-Rechavi M."/>
            <person name="Bucao C."/>
            <person name="Bouchez O."/>
            <person name="Gislard M."/>
            <person name="Lluch J."/>
            <person name="Milhes M."/>
            <person name="Lampietro C."/>
            <person name="Lopez Roques C."/>
            <person name="Donnadieu C."/>
            <person name="Braasch I."/>
            <person name="Desvignes T."/>
            <person name="Postlethwait J."/>
            <person name="Bobe J."/>
            <person name="Wedekind C."/>
            <person name="Guiguen Y."/>
        </authorList>
    </citation>
    <scope>NUCLEOTIDE SEQUENCE [LARGE SCALE GENOMIC DNA]</scope>
    <source>
        <strain evidence="1">Cs_M1</strain>
        <tissue evidence="1">Blood</tissue>
    </source>
</reference>
<dbReference type="Proteomes" id="UP001356427">
    <property type="component" value="Unassembled WGS sequence"/>
</dbReference>
<proteinExistence type="predicted"/>
<protein>
    <submittedName>
        <fullName evidence="1">Uncharacterized protein</fullName>
    </submittedName>
</protein>
<dbReference type="AlphaFoldDB" id="A0AAN8LFE1"/>
<organism evidence="1 2">
    <name type="scientific">Coregonus suidteri</name>
    <dbReference type="NCBI Taxonomy" id="861788"/>
    <lineage>
        <taxon>Eukaryota</taxon>
        <taxon>Metazoa</taxon>
        <taxon>Chordata</taxon>
        <taxon>Craniata</taxon>
        <taxon>Vertebrata</taxon>
        <taxon>Euteleostomi</taxon>
        <taxon>Actinopterygii</taxon>
        <taxon>Neopterygii</taxon>
        <taxon>Teleostei</taxon>
        <taxon>Protacanthopterygii</taxon>
        <taxon>Salmoniformes</taxon>
        <taxon>Salmonidae</taxon>
        <taxon>Coregoninae</taxon>
        <taxon>Coregonus</taxon>
    </lineage>
</organism>
<sequence length="111" mass="12414">MDPASTLWCYTHAVPHPGTSRPLLSVVTEPQYELIIDDLPYNLFNLSSLTTERSVRPGAGDCSCSTSCVSLGVWLAGHFHFLLLLDWAAHFHTLRLNEVPDRGYRDQENTA</sequence>